<feature type="domain" description="Translation initiation factor IF- 2" evidence="3">
    <location>
        <begin position="10"/>
        <end position="129"/>
    </location>
</feature>
<dbReference type="InterPro" id="IPR029459">
    <property type="entry name" value="EFTU-type"/>
</dbReference>
<keyword evidence="1" id="KW-0547">Nucleotide-binding</keyword>
<dbReference type="EMBL" id="UYSL01009295">
    <property type="protein sequence ID" value="VDL68276.1"/>
    <property type="molecule type" value="Genomic_DNA"/>
</dbReference>
<sequence length="202" mass="23173">MNKWIEFRREAELQLSRALTSIKKKPEGVYVQASTLGSLEALLEFLKTQKIPYSNVNIGPVHKKDVQKAAAMLEHKAEYVVLLNSPANLVRYACILAFDVKIEREAQIFADHERVKIFQADIIYHLEDNFLKYREELRLKARKEHEHLAIFPCKLRILPQHVFNARNPIVCGVNVEAGQLKRGTPICVPSKEVVLGKLHPRS</sequence>
<evidence type="ECO:0000256" key="1">
    <source>
        <dbReference type="ARBA" id="ARBA00022741"/>
    </source>
</evidence>
<dbReference type="Proteomes" id="UP000271162">
    <property type="component" value="Unassembled WGS sequence"/>
</dbReference>
<dbReference type="AlphaFoldDB" id="A0A0N4XQ83"/>
<evidence type="ECO:0000313" key="5">
    <source>
        <dbReference type="EMBL" id="VDL68276.1"/>
    </source>
</evidence>
<evidence type="ECO:0000313" key="7">
    <source>
        <dbReference type="WBParaSite" id="NBR_0000468501-mRNA-1"/>
    </source>
</evidence>
<dbReference type="PANTHER" id="PTHR43381">
    <property type="entry name" value="TRANSLATION INITIATION FACTOR IF-2-RELATED"/>
    <property type="match status" value="1"/>
</dbReference>
<evidence type="ECO:0000256" key="2">
    <source>
        <dbReference type="ARBA" id="ARBA00023134"/>
    </source>
</evidence>
<feature type="domain" description="Elongation factor Tu-type" evidence="4">
    <location>
        <begin position="152"/>
        <end position="189"/>
    </location>
</feature>
<dbReference type="PANTHER" id="PTHR43381:SF4">
    <property type="entry name" value="EUKARYOTIC TRANSLATION INITIATION FACTOR 5B"/>
    <property type="match status" value="1"/>
</dbReference>
<dbReference type="GO" id="GO:0003743">
    <property type="term" value="F:translation initiation factor activity"/>
    <property type="evidence" value="ECO:0007669"/>
    <property type="project" value="TreeGrafter"/>
</dbReference>
<dbReference type="Pfam" id="PF14578">
    <property type="entry name" value="GTP_EFTU_D4"/>
    <property type="match status" value="1"/>
</dbReference>
<gene>
    <name evidence="5" type="ORF">NBR_LOCUS4687</name>
</gene>
<reference evidence="5 6" key="2">
    <citation type="submission" date="2018-11" db="EMBL/GenBank/DDBJ databases">
        <authorList>
            <consortium name="Pathogen Informatics"/>
        </authorList>
    </citation>
    <scope>NUCLEOTIDE SEQUENCE [LARGE SCALE GENOMIC DNA]</scope>
</reference>
<dbReference type="Gene3D" id="2.40.30.10">
    <property type="entry name" value="Translation factors"/>
    <property type="match status" value="1"/>
</dbReference>
<dbReference type="GO" id="GO:0005739">
    <property type="term" value="C:mitochondrion"/>
    <property type="evidence" value="ECO:0007669"/>
    <property type="project" value="TreeGrafter"/>
</dbReference>
<dbReference type="SUPFAM" id="SSF52156">
    <property type="entry name" value="Initiation factor IF2/eIF5b, domain 3"/>
    <property type="match status" value="1"/>
</dbReference>
<dbReference type="Gene3D" id="3.40.50.10050">
    <property type="entry name" value="Translation initiation factor IF- 2, domain 3"/>
    <property type="match status" value="1"/>
</dbReference>
<organism evidence="7">
    <name type="scientific">Nippostrongylus brasiliensis</name>
    <name type="common">Rat hookworm</name>
    <dbReference type="NCBI Taxonomy" id="27835"/>
    <lineage>
        <taxon>Eukaryota</taxon>
        <taxon>Metazoa</taxon>
        <taxon>Ecdysozoa</taxon>
        <taxon>Nematoda</taxon>
        <taxon>Chromadorea</taxon>
        <taxon>Rhabditida</taxon>
        <taxon>Rhabditina</taxon>
        <taxon>Rhabditomorpha</taxon>
        <taxon>Strongyloidea</taxon>
        <taxon>Heligmosomidae</taxon>
        <taxon>Nippostrongylus</taxon>
    </lineage>
</organism>
<dbReference type="InterPro" id="IPR009000">
    <property type="entry name" value="Transl_B-barrel_sf"/>
</dbReference>
<keyword evidence="6" id="KW-1185">Reference proteome</keyword>
<dbReference type="Pfam" id="PF11987">
    <property type="entry name" value="IF-2"/>
    <property type="match status" value="1"/>
</dbReference>
<dbReference type="InterPro" id="IPR023115">
    <property type="entry name" value="TIF_IF2_dom3"/>
</dbReference>
<name>A0A0N4XQ83_NIPBR</name>
<evidence type="ECO:0000313" key="6">
    <source>
        <dbReference type="Proteomes" id="UP000271162"/>
    </source>
</evidence>
<dbReference type="InterPro" id="IPR036925">
    <property type="entry name" value="TIF_IF2_dom3_sf"/>
</dbReference>
<dbReference type="SUPFAM" id="SSF50447">
    <property type="entry name" value="Translation proteins"/>
    <property type="match status" value="1"/>
</dbReference>
<keyword evidence="2" id="KW-0342">GTP-binding</keyword>
<dbReference type="InterPro" id="IPR015760">
    <property type="entry name" value="TIF_IF2"/>
</dbReference>
<dbReference type="STRING" id="27835.A0A0N4XQ83"/>
<proteinExistence type="predicted"/>
<accession>A0A0N4XQ83</accession>
<protein>
    <submittedName>
        <fullName evidence="7">Eukaryotic translation initiation factor 5B (inferred by orthology to a human protein)</fullName>
    </submittedName>
</protein>
<dbReference type="GO" id="GO:0005525">
    <property type="term" value="F:GTP binding"/>
    <property type="evidence" value="ECO:0007669"/>
    <property type="project" value="UniProtKB-KW"/>
</dbReference>
<dbReference type="WBParaSite" id="NBR_0000468501-mRNA-1">
    <property type="protein sequence ID" value="NBR_0000468501-mRNA-1"/>
    <property type="gene ID" value="NBR_0000468501"/>
</dbReference>
<evidence type="ECO:0000259" key="3">
    <source>
        <dbReference type="Pfam" id="PF11987"/>
    </source>
</evidence>
<reference evidence="7" key="1">
    <citation type="submission" date="2017-02" db="UniProtKB">
        <authorList>
            <consortium name="WormBaseParasite"/>
        </authorList>
    </citation>
    <scope>IDENTIFICATION</scope>
</reference>
<evidence type="ECO:0000259" key="4">
    <source>
        <dbReference type="Pfam" id="PF14578"/>
    </source>
</evidence>